<sequence length="64" mass="7370">MYGHSQCMPKTYTLRITYKQTESTLAIVVSRVDTLLYVSELHPQKTYMRELAYAVEGLRGSLAR</sequence>
<protein>
    <submittedName>
        <fullName evidence="1">Uncharacterized protein</fullName>
    </submittedName>
</protein>
<proteinExistence type="predicted"/>
<dbReference type="AlphaFoldDB" id="A0AAX0U0T0"/>
<evidence type="ECO:0000313" key="1">
    <source>
        <dbReference type="EMBL" id="PJO61971.1"/>
    </source>
</evidence>
<name>A0AAX0U0T0_BURPE</name>
<accession>A0AAX0U0T0</accession>
<evidence type="ECO:0000313" key="2">
    <source>
        <dbReference type="Proteomes" id="UP000231878"/>
    </source>
</evidence>
<reference evidence="1 2" key="1">
    <citation type="submission" date="2017-11" db="EMBL/GenBank/DDBJ databases">
        <title>Molecular characterization of Burkholderia pseudomallei and closely related isolates from Vietnam.</title>
        <authorList>
            <person name="Ustinov D.V."/>
            <person name="Antonov A.S."/>
            <person name="Avdusheva E.F."/>
            <person name="Shpak I.M."/>
            <person name="Zakharova I.B."/>
            <person name="Thi L.A."/>
            <person name="Teteryatnikova N."/>
            <person name="Lopasteyskaya Y.A."/>
            <person name="Kuzyutina J.A."/>
            <person name="Ngo T.N."/>
            <person name="Victorov D.V."/>
        </authorList>
    </citation>
    <scope>NUCLEOTIDE SEQUENCE [LARGE SCALE GENOMIC DNA]</scope>
    <source>
        <strain evidence="1 2">V1512</strain>
    </source>
</reference>
<dbReference type="Proteomes" id="UP000231878">
    <property type="component" value="Unassembled WGS sequence"/>
</dbReference>
<comment type="caution">
    <text evidence="1">The sequence shown here is derived from an EMBL/GenBank/DDBJ whole genome shotgun (WGS) entry which is preliminary data.</text>
</comment>
<organism evidence="1 2">
    <name type="scientific">Burkholderia pseudomallei</name>
    <name type="common">Pseudomonas pseudomallei</name>
    <dbReference type="NCBI Taxonomy" id="28450"/>
    <lineage>
        <taxon>Bacteria</taxon>
        <taxon>Pseudomonadati</taxon>
        <taxon>Pseudomonadota</taxon>
        <taxon>Betaproteobacteria</taxon>
        <taxon>Burkholderiales</taxon>
        <taxon>Burkholderiaceae</taxon>
        <taxon>Burkholderia</taxon>
        <taxon>pseudomallei group</taxon>
    </lineage>
</organism>
<gene>
    <name evidence="1" type="ORF">CWD88_33805</name>
</gene>
<dbReference type="EMBL" id="PHRB01000057">
    <property type="protein sequence ID" value="PJO61971.1"/>
    <property type="molecule type" value="Genomic_DNA"/>
</dbReference>